<feature type="domain" description="ABC transmembrane type-2" evidence="9">
    <location>
        <begin position="140"/>
        <end position="371"/>
    </location>
</feature>
<proteinExistence type="inferred from homology"/>
<accession>A0A919YFE1</accession>
<dbReference type="PROSITE" id="PS51012">
    <property type="entry name" value="ABC_TM2"/>
    <property type="match status" value="1"/>
</dbReference>
<feature type="transmembrane region" description="Helical" evidence="8">
    <location>
        <begin position="21"/>
        <end position="43"/>
    </location>
</feature>
<evidence type="ECO:0000256" key="8">
    <source>
        <dbReference type="SAM" id="Phobius"/>
    </source>
</evidence>
<evidence type="ECO:0000313" key="11">
    <source>
        <dbReference type="Proteomes" id="UP000682811"/>
    </source>
</evidence>
<keyword evidence="5 8" id="KW-0812">Transmembrane</keyword>
<evidence type="ECO:0000259" key="9">
    <source>
        <dbReference type="PROSITE" id="PS51012"/>
    </source>
</evidence>
<dbReference type="Proteomes" id="UP000682811">
    <property type="component" value="Unassembled WGS sequence"/>
</dbReference>
<dbReference type="AlphaFoldDB" id="A0A919YFE1"/>
<feature type="transmembrane region" description="Helical" evidence="8">
    <location>
        <begin position="345"/>
        <end position="368"/>
    </location>
</feature>
<comment type="subcellular location">
    <subcellularLocation>
        <location evidence="1">Cell membrane</location>
        <topology evidence="1">Multi-pass membrane protein</topology>
    </subcellularLocation>
</comment>
<feature type="transmembrane region" description="Helical" evidence="8">
    <location>
        <begin position="223"/>
        <end position="245"/>
    </location>
</feature>
<dbReference type="InterPro" id="IPR051449">
    <property type="entry name" value="ABC-2_transporter_component"/>
</dbReference>
<feature type="transmembrane region" description="Helical" evidence="8">
    <location>
        <begin position="257"/>
        <end position="279"/>
    </location>
</feature>
<keyword evidence="6 8" id="KW-1133">Transmembrane helix</keyword>
<dbReference type="EMBL" id="BORT01000008">
    <property type="protein sequence ID" value="GIO47437.1"/>
    <property type="molecule type" value="Genomic_DNA"/>
</dbReference>
<dbReference type="InterPro" id="IPR013525">
    <property type="entry name" value="ABC2_TM"/>
</dbReference>
<evidence type="ECO:0000313" key="10">
    <source>
        <dbReference type="EMBL" id="GIO47437.1"/>
    </source>
</evidence>
<keyword evidence="11" id="KW-1185">Reference proteome</keyword>
<name>A0A919YFE1_9BACL</name>
<comment type="caution">
    <text evidence="10">The sequence shown here is derived from an EMBL/GenBank/DDBJ whole genome shotgun (WGS) entry which is preliminary data.</text>
</comment>
<dbReference type="InterPro" id="IPR047817">
    <property type="entry name" value="ABC2_TM_bact-type"/>
</dbReference>
<evidence type="ECO:0000256" key="7">
    <source>
        <dbReference type="ARBA" id="ARBA00023136"/>
    </source>
</evidence>
<dbReference type="RefSeq" id="WP_212978302.1">
    <property type="nucleotide sequence ID" value="NZ_AP025343.1"/>
</dbReference>
<comment type="similarity">
    <text evidence="2">Belongs to the ABC-2 integral membrane protein family.</text>
</comment>
<evidence type="ECO:0000256" key="5">
    <source>
        <dbReference type="ARBA" id="ARBA00022692"/>
    </source>
</evidence>
<evidence type="ECO:0000256" key="4">
    <source>
        <dbReference type="ARBA" id="ARBA00022475"/>
    </source>
</evidence>
<keyword evidence="3" id="KW-0813">Transport</keyword>
<evidence type="ECO:0000256" key="3">
    <source>
        <dbReference type="ARBA" id="ARBA00022448"/>
    </source>
</evidence>
<keyword evidence="7 8" id="KW-0472">Membrane</keyword>
<protein>
    <submittedName>
        <fullName evidence="10">ABC transporter permease</fullName>
    </submittedName>
</protein>
<gene>
    <name evidence="10" type="ORF">J34TS1_22020</name>
</gene>
<dbReference type="Pfam" id="PF12698">
    <property type="entry name" value="ABC2_membrane_3"/>
    <property type="match status" value="1"/>
</dbReference>
<evidence type="ECO:0000256" key="1">
    <source>
        <dbReference type="ARBA" id="ARBA00004651"/>
    </source>
</evidence>
<feature type="transmembrane region" description="Helical" evidence="8">
    <location>
        <begin position="291"/>
        <end position="309"/>
    </location>
</feature>
<keyword evidence="4" id="KW-1003">Cell membrane</keyword>
<organism evidence="10 11">
    <name type="scientific">Paenibacillus azoreducens</name>
    <dbReference type="NCBI Taxonomy" id="116718"/>
    <lineage>
        <taxon>Bacteria</taxon>
        <taxon>Bacillati</taxon>
        <taxon>Bacillota</taxon>
        <taxon>Bacilli</taxon>
        <taxon>Bacillales</taxon>
        <taxon>Paenibacillaceae</taxon>
        <taxon>Paenibacillus</taxon>
    </lineage>
</organism>
<reference evidence="10 11" key="1">
    <citation type="submission" date="2021-03" db="EMBL/GenBank/DDBJ databases">
        <title>Antimicrobial resistance genes in bacteria isolated from Japanese honey, and their potential for conferring macrolide and lincosamide resistance in the American foulbrood pathogen Paenibacillus larvae.</title>
        <authorList>
            <person name="Okamoto M."/>
            <person name="Kumagai M."/>
            <person name="Kanamori H."/>
            <person name="Takamatsu D."/>
        </authorList>
    </citation>
    <scope>NUCLEOTIDE SEQUENCE [LARGE SCALE GENOMIC DNA]</scope>
    <source>
        <strain evidence="10 11">J34TS1</strain>
    </source>
</reference>
<evidence type="ECO:0000256" key="6">
    <source>
        <dbReference type="ARBA" id="ARBA00022989"/>
    </source>
</evidence>
<dbReference type="GO" id="GO:0140359">
    <property type="term" value="F:ABC-type transporter activity"/>
    <property type="evidence" value="ECO:0007669"/>
    <property type="project" value="InterPro"/>
</dbReference>
<sequence>MNILSIALKEMKQDLRDRRTLVFMLGFPIILMLILGLALTNAFSSDMKIGDLKVLLKDSTGGGELSQAFNAFAKEVGKTGVTFEPLQPGMDGRKEVENNRYVDYVELTPQGISLYGSSRDPIQSNIVQGMLASFTDKYNAAVAVARIEPAQTEAVLASGGQDYIREMSIAPDRTPNSVDYYALAMTAMVAMWAAMSAGGLIQSEVALGTANRLIIAPISKGEIFTGKILGGMMTNLLCVAAMVLFSKYVFKAYWGNHMGIVAIVLLTLVIFAMSFGLACSYMVKGRAGRNLISLIVQLMSFFGGAYFPIGNDSGSGLLSFLVNLSPIRWANHSLTKVIYSNDVSAAWPVVWINVGFAVLFLGTSIIVMRRREGL</sequence>
<dbReference type="GO" id="GO:0005886">
    <property type="term" value="C:plasma membrane"/>
    <property type="evidence" value="ECO:0007669"/>
    <property type="project" value="UniProtKB-SubCell"/>
</dbReference>
<dbReference type="PANTHER" id="PTHR30294:SF48">
    <property type="entry name" value="LINEARMYCIN RESISTANCE PERMEASE PROTEIN LNRM"/>
    <property type="match status" value="1"/>
</dbReference>
<dbReference type="PANTHER" id="PTHR30294">
    <property type="entry name" value="MEMBRANE COMPONENT OF ABC TRANSPORTER YHHJ-RELATED"/>
    <property type="match status" value="1"/>
</dbReference>
<feature type="transmembrane region" description="Helical" evidence="8">
    <location>
        <begin position="180"/>
        <end position="202"/>
    </location>
</feature>
<evidence type="ECO:0000256" key="2">
    <source>
        <dbReference type="ARBA" id="ARBA00007783"/>
    </source>
</evidence>